<keyword evidence="1" id="KW-0472">Membrane</keyword>
<evidence type="ECO:0000313" key="4">
    <source>
        <dbReference type="Proteomes" id="UP000325517"/>
    </source>
</evidence>
<reference evidence="3 4" key="1">
    <citation type="submission" date="2018-07" db="EMBL/GenBank/DDBJ databases">
        <title>Complete genome sequence of Psychrobacillus sp. PB01, isolated from iceberg, and comparative genome analysis of Psychrobacillus strains.</title>
        <authorList>
            <person name="Lee P.C."/>
        </authorList>
    </citation>
    <scope>NUCLEOTIDE SEQUENCE [LARGE SCALE GENOMIC DNA]</scope>
    <source>
        <strain evidence="3 4">PB01</strain>
    </source>
</reference>
<dbReference type="AlphaFoldDB" id="A0A5J6SJZ3"/>
<evidence type="ECO:0000313" key="3">
    <source>
        <dbReference type="EMBL" id="QFF97992.1"/>
    </source>
</evidence>
<dbReference type="KEGG" id="psyo:PB01_03700"/>
<name>A0A5J6SJZ3_9BACI</name>
<organism evidence="3 4">
    <name type="scientific">Psychrobacillus glaciei</name>
    <dbReference type="NCBI Taxonomy" id="2283160"/>
    <lineage>
        <taxon>Bacteria</taxon>
        <taxon>Bacillati</taxon>
        <taxon>Bacillota</taxon>
        <taxon>Bacilli</taxon>
        <taxon>Bacillales</taxon>
        <taxon>Bacillaceae</taxon>
        <taxon>Psychrobacillus</taxon>
    </lineage>
</organism>
<dbReference type="InterPro" id="IPR029044">
    <property type="entry name" value="Nucleotide-diphossugar_trans"/>
</dbReference>
<dbReference type="PANTHER" id="PTHR43179:SF7">
    <property type="entry name" value="RHAMNOSYLTRANSFERASE WBBL"/>
    <property type="match status" value="1"/>
</dbReference>
<dbReference type="InterPro" id="IPR001173">
    <property type="entry name" value="Glyco_trans_2-like"/>
</dbReference>
<keyword evidence="1" id="KW-0812">Transmembrane</keyword>
<dbReference type="Gene3D" id="3.90.550.10">
    <property type="entry name" value="Spore Coat Polysaccharide Biosynthesis Protein SpsA, Chain A"/>
    <property type="match status" value="1"/>
</dbReference>
<proteinExistence type="predicted"/>
<keyword evidence="3" id="KW-0808">Transferase</keyword>
<dbReference type="GO" id="GO:0016740">
    <property type="term" value="F:transferase activity"/>
    <property type="evidence" value="ECO:0007669"/>
    <property type="project" value="UniProtKB-KW"/>
</dbReference>
<feature type="transmembrane region" description="Helical" evidence="1">
    <location>
        <begin position="261"/>
        <end position="284"/>
    </location>
</feature>
<feature type="domain" description="Glycosyltransferase 2-like" evidence="2">
    <location>
        <begin position="4"/>
        <end position="189"/>
    </location>
</feature>
<sequence>MDLSIIIVNFNTKKLTLECIQSVYDSSTSYQVEIFVVDNNSSDGSVDVIKRNFPNVHVIENGLNVGFSKANNQAMSKSKGRYVLLLNSDTIVMKGTISKIVEFMDKDDSIGATGCKVVLPDGSLDKACHRGFPTPEASFYYITGLAKKFPNNPRLNGYHRSYLNMDVTHEIDCLVGAFMMVRRETIEEIGMLDETFFMYGEDIDWCYRIKEAGWKIYYNPLVSIVHYKGASSRKKPLKIVYEFHRAMFLFHKMHFAKKYNFLINIFVYTGIIVKLSLSIAANIFRNGR</sequence>
<keyword evidence="1" id="KW-1133">Transmembrane helix</keyword>
<dbReference type="Pfam" id="PF00535">
    <property type="entry name" value="Glycos_transf_2"/>
    <property type="match status" value="1"/>
</dbReference>
<evidence type="ECO:0000259" key="2">
    <source>
        <dbReference type="Pfam" id="PF00535"/>
    </source>
</evidence>
<gene>
    <name evidence="3" type="ORF">PB01_03700</name>
</gene>
<dbReference type="RefSeq" id="WP_151698939.1">
    <property type="nucleotide sequence ID" value="NZ_CP031223.1"/>
</dbReference>
<dbReference type="Proteomes" id="UP000325517">
    <property type="component" value="Chromosome"/>
</dbReference>
<keyword evidence="4" id="KW-1185">Reference proteome</keyword>
<accession>A0A5J6SJZ3</accession>
<protein>
    <submittedName>
        <fullName evidence="3">Glycosyltransferase family 2 protein</fullName>
    </submittedName>
</protein>
<dbReference type="CDD" id="cd04186">
    <property type="entry name" value="GT_2_like_c"/>
    <property type="match status" value="1"/>
</dbReference>
<evidence type="ECO:0000256" key="1">
    <source>
        <dbReference type="SAM" id="Phobius"/>
    </source>
</evidence>
<dbReference type="SUPFAM" id="SSF53448">
    <property type="entry name" value="Nucleotide-diphospho-sugar transferases"/>
    <property type="match status" value="1"/>
</dbReference>
<dbReference type="EMBL" id="CP031223">
    <property type="protein sequence ID" value="QFF97992.1"/>
    <property type="molecule type" value="Genomic_DNA"/>
</dbReference>
<dbReference type="OrthoDB" id="9771846at2"/>
<dbReference type="PANTHER" id="PTHR43179">
    <property type="entry name" value="RHAMNOSYLTRANSFERASE WBBL"/>
    <property type="match status" value="1"/>
</dbReference>